<sequence length="286" mass="30789">MSHDGVRLRGVLVDGTTSRSRAVTERTRTGGDLALVACHGFTNHVAKPAVRRVLTRLARRVPVVALDFRGHGRSAGRSTVGADEVHDVAAAIELAHRLGYPRVATIGFSLGASVVLRHAALHQPRPAEDTGQPDGRRPVAVVAVSSPSRWWVRETPAMRRVHWLLEQPHGRAVARALGVRLGAPWAEVPPSPIEVVHRIAPTPLLLVHGEQDHYFPPDHAVALHRAAGGGAELWLEPGARHSETAMTPDLVDRIADWVVNAAGPAGVDRRSQRAVPGATRAREDDS</sequence>
<dbReference type="EMBL" id="JAMTCK010000006">
    <property type="protein sequence ID" value="MCP2166101.1"/>
    <property type="molecule type" value="Genomic_DNA"/>
</dbReference>
<feature type="region of interest" description="Disordered" evidence="1">
    <location>
        <begin position="265"/>
        <end position="286"/>
    </location>
</feature>
<dbReference type="RefSeq" id="WP_253771636.1">
    <property type="nucleotide sequence ID" value="NZ_JAMTCK010000006.1"/>
</dbReference>
<reference evidence="3" key="1">
    <citation type="submission" date="2022-06" db="EMBL/GenBank/DDBJ databases">
        <title>Genomic Encyclopedia of Archaeal and Bacterial Type Strains, Phase II (KMG-II): from individual species to whole genera.</title>
        <authorList>
            <person name="Goeker M."/>
        </authorList>
    </citation>
    <scope>NUCLEOTIDE SEQUENCE</scope>
    <source>
        <strain evidence="3">DSM 43935</strain>
    </source>
</reference>
<dbReference type="Proteomes" id="UP001206128">
    <property type="component" value="Unassembled WGS sequence"/>
</dbReference>
<protein>
    <submittedName>
        <fullName evidence="3">Alpha/beta hydrolase family protein</fullName>
    </submittedName>
</protein>
<proteinExistence type="predicted"/>
<dbReference type="InterPro" id="IPR029058">
    <property type="entry name" value="AB_hydrolase_fold"/>
</dbReference>
<dbReference type="AlphaFoldDB" id="A0AAE3KF81"/>
<feature type="domain" description="AB hydrolase-1" evidence="2">
    <location>
        <begin position="35"/>
        <end position="242"/>
    </location>
</feature>
<dbReference type="PANTHER" id="PTHR42886">
    <property type="entry name" value="RE40534P-RELATED"/>
    <property type="match status" value="1"/>
</dbReference>
<dbReference type="SUPFAM" id="SSF53474">
    <property type="entry name" value="alpha/beta-Hydrolases"/>
    <property type="match status" value="1"/>
</dbReference>
<keyword evidence="4" id="KW-1185">Reference proteome</keyword>
<evidence type="ECO:0000313" key="3">
    <source>
        <dbReference type="EMBL" id="MCP2166101.1"/>
    </source>
</evidence>
<dbReference type="PANTHER" id="PTHR42886:SF29">
    <property type="entry name" value="PUMMELIG, ISOFORM A"/>
    <property type="match status" value="1"/>
</dbReference>
<dbReference type="InterPro" id="IPR000073">
    <property type="entry name" value="AB_hydrolase_1"/>
</dbReference>
<name>A0AAE3KF81_9PSEU</name>
<organism evidence="3 4">
    <name type="scientific">Goodfellowiella coeruleoviolacea</name>
    <dbReference type="NCBI Taxonomy" id="334858"/>
    <lineage>
        <taxon>Bacteria</taxon>
        <taxon>Bacillati</taxon>
        <taxon>Actinomycetota</taxon>
        <taxon>Actinomycetes</taxon>
        <taxon>Pseudonocardiales</taxon>
        <taxon>Pseudonocardiaceae</taxon>
        <taxon>Goodfellowiella</taxon>
    </lineage>
</organism>
<accession>A0AAE3KF81</accession>
<gene>
    <name evidence="3" type="ORF">LX83_002960</name>
</gene>
<evidence type="ECO:0000313" key="4">
    <source>
        <dbReference type="Proteomes" id="UP001206128"/>
    </source>
</evidence>
<evidence type="ECO:0000259" key="2">
    <source>
        <dbReference type="Pfam" id="PF12697"/>
    </source>
</evidence>
<comment type="caution">
    <text evidence="3">The sequence shown here is derived from an EMBL/GenBank/DDBJ whole genome shotgun (WGS) entry which is preliminary data.</text>
</comment>
<dbReference type="Gene3D" id="3.40.50.1820">
    <property type="entry name" value="alpha/beta hydrolase"/>
    <property type="match status" value="1"/>
</dbReference>
<keyword evidence="3" id="KW-0378">Hydrolase</keyword>
<dbReference type="Pfam" id="PF12697">
    <property type="entry name" value="Abhydrolase_6"/>
    <property type="match status" value="1"/>
</dbReference>
<evidence type="ECO:0000256" key="1">
    <source>
        <dbReference type="SAM" id="MobiDB-lite"/>
    </source>
</evidence>
<dbReference type="GO" id="GO:0016787">
    <property type="term" value="F:hydrolase activity"/>
    <property type="evidence" value="ECO:0007669"/>
    <property type="project" value="UniProtKB-KW"/>
</dbReference>